<feature type="non-terminal residue" evidence="5">
    <location>
        <position position="75"/>
    </location>
</feature>
<protein>
    <recommendedName>
        <fullName evidence="6">Creatininase</fullName>
    </recommendedName>
</protein>
<evidence type="ECO:0000256" key="1">
    <source>
        <dbReference type="ARBA" id="ARBA00001947"/>
    </source>
</evidence>
<accession>X0U8C1</accession>
<evidence type="ECO:0000313" key="5">
    <source>
        <dbReference type="EMBL" id="GAG02024.1"/>
    </source>
</evidence>
<evidence type="ECO:0000256" key="4">
    <source>
        <dbReference type="ARBA" id="ARBA00022833"/>
    </source>
</evidence>
<keyword evidence="2" id="KW-0479">Metal-binding</keyword>
<comment type="cofactor">
    <cofactor evidence="1">
        <name>Zn(2+)</name>
        <dbReference type="ChEBI" id="CHEBI:29105"/>
    </cofactor>
</comment>
<dbReference type="Pfam" id="PF02633">
    <property type="entry name" value="Creatininase"/>
    <property type="match status" value="1"/>
</dbReference>
<keyword evidence="3" id="KW-0378">Hydrolase</keyword>
<keyword evidence="4" id="KW-0862">Zinc</keyword>
<sequence length="75" mass="8333">MRWEELTATDFAAAVRETGVCVIAMGVIEKHSEHLPLGTDYLNGHQIACLAAEIEPAVVFAPFYFGQIYEARCFL</sequence>
<evidence type="ECO:0008006" key="6">
    <source>
        <dbReference type="Google" id="ProtNLM"/>
    </source>
</evidence>
<dbReference type="Gene3D" id="3.40.50.10310">
    <property type="entry name" value="Creatininase"/>
    <property type="match status" value="1"/>
</dbReference>
<proteinExistence type="predicted"/>
<gene>
    <name evidence="5" type="ORF">S01H1_45694</name>
</gene>
<comment type="caution">
    <text evidence="5">The sequence shown here is derived from an EMBL/GenBank/DDBJ whole genome shotgun (WGS) entry which is preliminary data.</text>
</comment>
<dbReference type="InterPro" id="IPR003785">
    <property type="entry name" value="Creatininase/forma_Hydrolase"/>
</dbReference>
<organism evidence="5">
    <name type="scientific">marine sediment metagenome</name>
    <dbReference type="NCBI Taxonomy" id="412755"/>
    <lineage>
        <taxon>unclassified sequences</taxon>
        <taxon>metagenomes</taxon>
        <taxon>ecological metagenomes</taxon>
    </lineage>
</organism>
<dbReference type="AlphaFoldDB" id="X0U8C1"/>
<dbReference type="PANTHER" id="PTHR35005">
    <property type="entry name" value="3-DEHYDRO-SCYLLO-INOSOSE HYDROLASE"/>
    <property type="match status" value="1"/>
</dbReference>
<reference evidence="5" key="1">
    <citation type="journal article" date="2014" name="Front. Microbiol.">
        <title>High frequency of phylogenetically diverse reductive dehalogenase-homologous genes in deep subseafloor sedimentary metagenomes.</title>
        <authorList>
            <person name="Kawai M."/>
            <person name="Futagami T."/>
            <person name="Toyoda A."/>
            <person name="Takaki Y."/>
            <person name="Nishi S."/>
            <person name="Hori S."/>
            <person name="Arai W."/>
            <person name="Tsubouchi T."/>
            <person name="Morono Y."/>
            <person name="Uchiyama I."/>
            <person name="Ito T."/>
            <person name="Fujiyama A."/>
            <person name="Inagaki F."/>
            <person name="Takami H."/>
        </authorList>
    </citation>
    <scope>NUCLEOTIDE SEQUENCE</scope>
    <source>
        <strain evidence="5">Expedition CK06-06</strain>
    </source>
</reference>
<dbReference type="InterPro" id="IPR024087">
    <property type="entry name" value="Creatininase-like_sf"/>
</dbReference>
<dbReference type="GO" id="GO:0009231">
    <property type="term" value="P:riboflavin biosynthetic process"/>
    <property type="evidence" value="ECO:0007669"/>
    <property type="project" value="TreeGrafter"/>
</dbReference>
<evidence type="ECO:0000256" key="3">
    <source>
        <dbReference type="ARBA" id="ARBA00022801"/>
    </source>
</evidence>
<name>X0U8C1_9ZZZZ</name>
<dbReference type="EMBL" id="BARS01029217">
    <property type="protein sequence ID" value="GAG02024.1"/>
    <property type="molecule type" value="Genomic_DNA"/>
</dbReference>
<dbReference type="GO" id="GO:0016811">
    <property type="term" value="F:hydrolase activity, acting on carbon-nitrogen (but not peptide) bonds, in linear amides"/>
    <property type="evidence" value="ECO:0007669"/>
    <property type="project" value="TreeGrafter"/>
</dbReference>
<dbReference type="PANTHER" id="PTHR35005:SF1">
    <property type="entry name" value="2-AMINO-5-FORMYLAMINO-6-RIBOSYLAMINOPYRIMIDIN-4(3H)-ONE 5'-MONOPHOSPHATE DEFORMYLASE"/>
    <property type="match status" value="1"/>
</dbReference>
<dbReference type="GO" id="GO:0046872">
    <property type="term" value="F:metal ion binding"/>
    <property type="evidence" value="ECO:0007669"/>
    <property type="project" value="UniProtKB-KW"/>
</dbReference>
<dbReference type="SUPFAM" id="SSF102215">
    <property type="entry name" value="Creatininase"/>
    <property type="match status" value="1"/>
</dbReference>
<evidence type="ECO:0000256" key="2">
    <source>
        <dbReference type="ARBA" id="ARBA00022723"/>
    </source>
</evidence>